<dbReference type="RefSeq" id="WP_188214598.1">
    <property type="nucleotide sequence ID" value="NZ_BAABGH010000004.1"/>
</dbReference>
<dbReference type="Pfam" id="PF02018">
    <property type="entry name" value="CBM_4_9"/>
    <property type="match status" value="1"/>
</dbReference>
<evidence type="ECO:0000313" key="6">
    <source>
        <dbReference type="EMBL" id="MBD0834106.1"/>
    </source>
</evidence>
<evidence type="ECO:0000256" key="2">
    <source>
        <dbReference type="ARBA" id="ARBA00022801"/>
    </source>
</evidence>
<dbReference type="AlphaFoldDB" id="A0A8J6UIE8"/>
<comment type="caution">
    <text evidence="6">The sequence shown here is derived from an EMBL/GenBank/DDBJ whole genome shotgun (WGS) entry which is preliminary data.</text>
</comment>
<feature type="signal peptide" evidence="3">
    <location>
        <begin position="1"/>
        <end position="19"/>
    </location>
</feature>
<dbReference type="GO" id="GO:0016798">
    <property type="term" value="F:hydrolase activity, acting on glycosyl bonds"/>
    <property type="evidence" value="ECO:0007669"/>
    <property type="project" value="InterPro"/>
</dbReference>
<evidence type="ECO:0000313" key="7">
    <source>
        <dbReference type="Proteomes" id="UP000602057"/>
    </source>
</evidence>
<feature type="chain" id="PRO_5035306466" evidence="3">
    <location>
        <begin position="20"/>
        <end position="562"/>
    </location>
</feature>
<dbReference type="Proteomes" id="UP000602057">
    <property type="component" value="Unassembled WGS sequence"/>
</dbReference>
<reference evidence="6" key="1">
    <citation type="journal article" date="2013" name="Int. J. Syst. Evol. Microbiol.">
        <title>Aestuariibaculum suncheonense gen. nov., sp. nov., a marine bacterium of the family Flavobacteriaceae isolated from a tidal flat and emended descriptions of the genera Gaetbulibacter and Tamlana.</title>
        <authorList>
            <person name="Jeong S.H."/>
            <person name="Park M.S."/>
            <person name="Jin H.M."/>
            <person name="Lee K."/>
            <person name="Park W."/>
            <person name="Jeon C.O."/>
        </authorList>
    </citation>
    <scope>NUCLEOTIDE SEQUENCE</scope>
    <source>
        <strain evidence="6">SC17</strain>
    </source>
</reference>
<dbReference type="SUPFAM" id="SSF49785">
    <property type="entry name" value="Galactose-binding domain-like"/>
    <property type="match status" value="1"/>
</dbReference>
<dbReference type="Gene3D" id="2.60.120.260">
    <property type="entry name" value="Galactose-binding domain-like"/>
    <property type="match status" value="1"/>
</dbReference>
<feature type="domain" description="CBM-cenC" evidence="4">
    <location>
        <begin position="20"/>
        <end position="135"/>
    </location>
</feature>
<dbReference type="InterPro" id="IPR026444">
    <property type="entry name" value="Secre_tail"/>
</dbReference>
<dbReference type="InterPro" id="IPR008979">
    <property type="entry name" value="Galactose-bd-like_sf"/>
</dbReference>
<dbReference type="NCBIfam" id="TIGR04183">
    <property type="entry name" value="Por_Secre_tail"/>
    <property type="match status" value="1"/>
</dbReference>
<name>A0A8J6UIE8_9FLAO</name>
<dbReference type="Pfam" id="PF18962">
    <property type="entry name" value="Por_Secre_tail"/>
    <property type="match status" value="1"/>
</dbReference>
<dbReference type="InterPro" id="IPR003305">
    <property type="entry name" value="CenC_carb-bd"/>
</dbReference>
<gene>
    <name evidence="6" type="ORF">ICJ84_01510</name>
</gene>
<evidence type="ECO:0000256" key="1">
    <source>
        <dbReference type="ARBA" id="ARBA00022729"/>
    </source>
</evidence>
<keyword evidence="7" id="KW-1185">Reference proteome</keyword>
<evidence type="ECO:0000256" key="3">
    <source>
        <dbReference type="SAM" id="SignalP"/>
    </source>
</evidence>
<reference evidence="6" key="2">
    <citation type="submission" date="2020-09" db="EMBL/GenBank/DDBJ databases">
        <authorList>
            <person name="Wu Z."/>
        </authorList>
    </citation>
    <scope>NUCLEOTIDE SEQUENCE</scope>
    <source>
        <strain evidence="6">SC17</strain>
    </source>
</reference>
<evidence type="ECO:0000259" key="4">
    <source>
        <dbReference type="Pfam" id="PF02018"/>
    </source>
</evidence>
<dbReference type="EMBL" id="JACVXC010000001">
    <property type="protein sequence ID" value="MBD0834106.1"/>
    <property type="molecule type" value="Genomic_DNA"/>
</dbReference>
<organism evidence="6 7">
    <name type="scientific">Aestuariibaculum suncheonense</name>
    <dbReference type="NCBI Taxonomy" id="1028745"/>
    <lineage>
        <taxon>Bacteria</taxon>
        <taxon>Pseudomonadati</taxon>
        <taxon>Bacteroidota</taxon>
        <taxon>Flavobacteriia</taxon>
        <taxon>Flavobacteriales</taxon>
        <taxon>Flavobacteriaceae</taxon>
    </lineage>
</organism>
<evidence type="ECO:0000259" key="5">
    <source>
        <dbReference type="Pfam" id="PF18962"/>
    </source>
</evidence>
<accession>A0A8J6UIE8</accession>
<feature type="domain" description="Secretion system C-terminal sorting" evidence="5">
    <location>
        <begin position="492"/>
        <end position="561"/>
    </location>
</feature>
<sequence length="562" mass="61512">MKKLYFLFFTLLVTSLSFGQNLIVNGDFESWTGGILDTWNSESGTTITQETTTIAEGTYSAKFEITTTDQGITDFRQSVNVIAGTTYTVSVQIYQVDALSRARIYAETYQNYSNETLVGEWQTVSYEYIATSTSSVEFGLRFYDNTGFTNSSTIIVDNFRVVAKASPSIVITSPTTSSLINSQNIDIDFSVQNFNVANSSGDGYIKYSLDAGSLIDKYDTNTISLTNLSYGVHTINMELVDNNGDALSSPATSSITFTTYEVQTLPYIDHFDYTVDEALGAQTSWTNYFTGDDVIIQSGSLSYASLNGTGNSITFDGSGTDPVLDYTPTSSGRIYAAFMLKVTAFDASSIDGYFAVLRTNGGDYESRLWISPTSSSSYRIGISNGATLSQINTPTTDYTLDETIFVVFNYDIDNNTVNAWINPSLGETEPTPDISEASNSSGNTFTQFLIRQDSSTKTPSIVMDELIITTSWTAATPLALSNKYFNIEGFNMFPNPTSLGYVNVTSKITSNMNIEVFDLLGKQVLKQAVNNNKLYVSELKAGVYIMKVSQDGATSTKKLVIK</sequence>
<protein>
    <submittedName>
        <fullName evidence="6">T9SS type A sorting domain-containing protein</fullName>
    </submittedName>
</protein>
<proteinExistence type="predicted"/>
<keyword evidence="2" id="KW-0378">Hydrolase</keyword>
<keyword evidence="1 3" id="KW-0732">Signal</keyword>